<dbReference type="InterPro" id="IPR051101">
    <property type="entry name" value="ZC3H12/N4BP1_RNase_Reg"/>
</dbReference>
<evidence type="ECO:0000256" key="2">
    <source>
        <dbReference type="ARBA" id="ARBA00010922"/>
    </source>
</evidence>
<dbReference type="FunFam" id="3.40.50.11980:FF:000001">
    <property type="entry name" value="ZC3H12A isoform 1"/>
    <property type="match status" value="1"/>
</dbReference>
<dbReference type="PANTHER" id="PTHR12876:SF10">
    <property type="entry name" value="ENDORIBONUCLEASE ZC3H12A"/>
    <property type="match status" value="1"/>
</dbReference>
<evidence type="ECO:0000256" key="11">
    <source>
        <dbReference type="SAM" id="MobiDB-lite"/>
    </source>
</evidence>
<reference evidence="13" key="2">
    <citation type="submission" date="2025-08" db="UniProtKB">
        <authorList>
            <consortium name="Ensembl"/>
        </authorList>
    </citation>
    <scope>IDENTIFICATION</scope>
</reference>
<protein>
    <recommendedName>
        <fullName evidence="12">C3H1-type domain-containing protein</fullName>
    </recommendedName>
</protein>
<feature type="region of interest" description="Disordered" evidence="11">
    <location>
        <begin position="1"/>
        <end position="27"/>
    </location>
</feature>
<organism evidence="13 14">
    <name type="scientific">Denticeps clupeoides</name>
    <name type="common">denticle herring</name>
    <dbReference type="NCBI Taxonomy" id="299321"/>
    <lineage>
        <taxon>Eukaryota</taxon>
        <taxon>Metazoa</taxon>
        <taxon>Chordata</taxon>
        <taxon>Craniata</taxon>
        <taxon>Vertebrata</taxon>
        <taxon>Euteleostomi</taxon>
        <taxon>Actinopterygii</taxon>
        <taxon>Neopterygii</taxon>
        <taxon>Teleostei</taxon>
        <taxon>Clupei</taxon>
        <taxon>Clupeiformes</taxon>
        <taxon>Denticipitoidei</taxon>
        <taxon>Denticipitidae</taxon>
        <taxon>Denticeps</taxon>
    </lineage>
</organism>
<dbReference type="Pfam" id="PF11977">
    <property type="entry name" value="RNase_Zc3h12a"/>
    <property type="match status" value="1"/>
</dbReference>
<proteinExistence type="inferred from homology"/>
<evidence type="ECO:0000256" key="9">
    <source>
        <dbReference type="ARBA" id="ARBA00022842"/>
    </source>
</evidence>
<evidence type="ECO:0000256" key="3">
    <source>
        <dbReference type="ARBA" id="ARBA00022722"/>
    </source>
</evidence>
<dbReference type="InterPro" id="IPR040757">
    <property type="entry name" value="Regnase_1/ZC3H12_C"/>
</dbReference>
<comment type="cofactor">
    <cofactor evidence="1">
        <name>Mg(2+)</name>
        <dbReference type="ChEBI" id="CHEBI:18420"/>
    </cofactor>
</comment>
<keyword evidence="8 10" id="KW-0862">Zinc</keyword>
<dbReference type="GO" id="GO:0005634">
    <property type="term" value="C:nucleus"/>
    <property type="evidence" value="ECO:0007669"/>
    <property type="project" value="TreeGrafter"/>
</dbReference>
<dbReference type="PROSITE" id="PS50103">
    <property type="entry name" value="ZF_C3H1"/>
    <property type="match status" value="1"/>
</dbReference>
<keyword evidence="9" id="KW-0460">Magnesium</keyword>
<dbReference type="GO" id="GO:0008270">
    <property type="term" value="F:zinc ion binding"/>
    <property type="evidence" value="ECO:0007669"/>
    <property type="project" value="UniProtKB-KW"/>
</dbReference>
<dbReference type="InterPro" id="IPR040546">
    <property type="entry name" value="Rege-1_UBA-like"/>
</dbReference>
<dbReference type="GO" id="GO:0016787">
    <property type="term" value="F:hydrolase activity"/>
    <property type="evidence" value="ECO:0007669"/>
    <property type="project" value="UniProtKB-KW"/>
</dbReference>
<dbReference type="Pfam" id="PF18561">
    <property type="entry name" value="Regnase_1_C"/>
    <property type="match status" value="1"/>
</dbReference>
<evidence type="ECO:0000313" key="13">
    <source>
        <dbReference type="Ensembl" id="ENSDCDP00010041156.1"/>
    </source>
</evidence>
<feature type="region of interest" description="Disordered" evidence="11">
    <location>
        <begin position="355"/>
        <end position="379"/>
    </location>
</feature>
<keyword evidence="7" id="KW-0378">Hydrolase</keyword>
<evidence type="ECO:0000256" key="5">
    <source>
        <dbReference type="ARBA" id="ARBA00022759"/>
    </source>
</evidence>
<feature type="zinc finger region" description="C3H1-type" evidence="10">
    <location>
        <begin position="276"/>
        <end position="301"/>
    </location>
</feature>
<feature type="domain" description="C3H1-type" evidence="12">
    <location>
        <begin position="276"/>
        <end position="301"/>
    </location>
</feature>
<evidence type="ECO:0000259" key="12">
    <source>
        <dbReference type="PROSITE" id="PS50103"/>
    </source>
</evidence>
<evidence type="ECO:0000256" key="1">
    <source>
        <dbReference type="ARBA" id="ARBA00001946"/>
    </source>
</evidence>
<accession>A0AAY4DAC2</accession>
<evidence type="ECO:0000256" key="10">
    <source>
        <dbReference type="PROSITE-ProRule" id="PRU00723"/>
    </source>
</evidence>
<evidence type="ECO:0000313" key="14">
    <source>
        <dbReference type="Proteomes" id="UP000694580"/>
    </source>
</evidence>
<sequence length="567" mass="63250">MNPSNLLQTSTSVSTYGMHGTSLEKPEPSDLQMRVDFFRKLGYSSHQIRAALRKLGLDTDTNALLAELVRSGASSPGLKSEEKVGGLTGSQGKDVQHPVPQEDDEEQDGVLKPIVIDGSNVAMSHGNKEVFSCRGIELAVNYFLDRGHKKITVFVPSWRKEQSRPDVPISDQHILSELERKKIVVFTPSRRVGGKRVVCYDDRFIVKLAHEMDGVIVSNDTYRDLQTEKPEWKRCIEERLLMYSFVNDKFMPPDDPLGRHGPILDNFLRKKPLLPEHKRQLCPYGKKCTYGIKCKFHHPERSNQSQRSLADELRENARLSSPPSAFGSTSLEQELEYKLSVDPHRVWHSMAQASEPAAGPYGKSSPCTSSVQGPGKPDWPSLQSSVFSTDSGLGSYESLLSEEAYRPRARPLGLSPARQEMAHACNCCSHLSNYSNPSVGCACQRSYPAFNHSTLYSHPQPATGHCYSLPGFFQQGEVLPQNSFQWMSPVRSACSLPEPRPVHSLSGYAAQPLPTSFHDGRQEIRKKLHAIFNPYLVDKVMDMYPNLKDAQTLAAQILTLKSKGLVS</sequence>
<dbReference type="AlphaFoldDB" id="A0AAY4DAC2"/>
<reference evidence="13 14" key="1">
    <citation type="submission" date="2020-06" db="EMBL/GenBank/DDBJ databases">
        <authorList>
            <consortium name="Wellcome Sanger Institute Data Sharing"/>
        </authorList>
    </citation>
    <scope>NUCLEOTIDE SEQUENCE [LARGE SCALE GENOMIC DNA]</scope>
</reference>
<evidence type="ECO:0000256" key="6">
    <source>
        <dbReference type="ARBA" id="ARBA00022771"/>
    </source>
</evidence>
<dbReference type="InterPro" id="IPR000571">
    <property type="entry name" value="Znf_CCCH"/>
</dbReference>
<feature type="compositionally biased region" description="Polar residues" evidence="11">
    <location>
        <begin position="1"/>
        <end position="15"/>
    </location>
</feature>
<keyword evidence="6 10" id="KW-0863">Zinc-finger</keyword>
<feature type="compositionally biased region" description="Polar residues" evidence="11">
    <location>
        <begin position="318"/>
        <end position="329"/>
    </location>
</feature>
<gene>
    <name evidence="13" type="primary">ZC3H12A</name>
</gene>
<keyword evidence="3" id="KW-0540">Nuclease</keyword>
<keyword evidence="14" id="KW-1185">Reference proteome</keyword>
<dbReference type="InterPro" id="IPR021869">
    <property type="entry name" value="RNase_Zc3h12_NYN"/>
</dbReference>
<dbReference type="GO" id="GO:0003729">
    <property type="term" value="F:mRNA binding"/>
    <property type="evidence" value="ECO:0007669"/>
    <property type="project" value="TreeGrafter"/>
</dbReference>
<dbReference type="PANTHER" id="PTHR12876">
    <property type="entry name" value="N4BP1-RELATED"/>
    <property type="match status" value="1"/>
</dbReference>
<comment type="similarity">
    <text evidence="2">Belongs to the ZC3H12 family.</text>
</comment>
<feature type="region of interest" description="Disordered" evidence="11">
    <location>
        <begin position="72"/>
        <end position="107"/>
    </location>
</feature>
<dbReference type="Proteomes" id="UP000694580">
    <property type="component" value="Chromosome 5"/>
</dbReference>
<reference evidence="13" key="3">
    <citation type="submission" date="2025-09" db="UniProtKB">
        <authorList>
            <consortium name="Ensembl"/>
        </authorList>
    </citation>
    <scope>IDENTIFICATION</scope>
</reference>
<dbReference type="GO" id="GO:0036464">
    <property type="term" value="C:cytoplasmic ribonucleoprotein granule"/>
    <property type="evidence" value="ECO:0007669"/>
    <property type="project" value="TreeGrafter"/>
</dbReference>
<dbReference type="Gene3D" id="3.40.50.11980">
    <property type="match status" value="1"/>
</dbReference>
<keyword evidence="4 10" id="KW-0479">Metal-binding</keyword>
<dbReference type="GO" id="GO:0061158">
    <property type="term" value="P:3'-UTR-mediated mRNA destabilization"/>
    <property type="evidence" value="ECO:0007669"/>
    <property type="project" value="TreeGrafter"/>
</dbReference>
<dbReference type="GeneTree" id="ENSGT00940000155107"/>
<keyword evidence="5" id="KW-0255">Endonuclease</keyword>
<evidence type="ECO:0000256" key="7">
    <source>
        <dbReference type="ARBA" id="ARBA00022801"/>
    </source>
</evidence>
<dbReference type="Ensembl" id="ENSDCDT00010051100.1">
    <property type="protein sequence ID" value="ENSDCDP00010041156.1"/>
    <property type="gene ID" value="ENSDCDG00010026171.1"/>
</dbReference>
<dbReference type="Pfam" id="PF18039">
    <property type="entry name" value="UBA_6"/>
    <property type="match status" value="1"/>
</dbReference>
<name>A0AAY4DAC2_9TELE</name>
<feature type="region of interest" description="Disordered" evidence="11">
    <location>
        <begin position="301"/>
        <end position="329"/>
    </location>
</feature>
<evidence type="ECO:0000256" key="4">
    <source>
        <dbReference type="ARBA" id="ARBA00022723"/>
    </source>
</evidence>
<dbReference type="GO" id="GO:0004521">
    <property type="term" value="F:RNA endonuclease activity"/>
    <property type="evidence" value="ECO:0007669"/>
    <property type="project" value="TreeGrafter"/>
</dbReference>
<evidence type="ECO:0000256" key="8">
    <source>
        <dbReference type="ARBA" id="ARBA00022833"/>
    </source>
</evidence>
<dbReference type="CDD" id="cd18729">
    <property type="entry name" value="PIN_Zc3h12-like"/>
    <property type="match status" value="1"/>
</dbReference>